<dbReference type="AlphaFoldDB" id="A0A0P1KXE8"/>
<keyword evidence="4" id="KW-1185">Reference proteome</keyword>
<feature type="compositionally biased region" description="Basic and acidic residues" evidence="1">
    <location>
        <begin position="1"/>
        <end position="22"/>
    </location>
</feature>
<feature type="region of interest" description="Disordered" evidence="1">
    <location>
        <begin position="1"/>
        <end position="37"/>
    </location>
</feature>
<dbReference type="EMBL" id="LN890534">
    <property type="protein sequence ID" value="CUS24682.1"/>
    <property type="molecule type" value="Genomic_DNA"/>
</dbReference>
<proteinExistence type="predicted"/>
<sequence>MKPSESKFHVDGDSKPKAEGSHSDNPSRQPPTNSRVKAKPQYIPFKASKTNVFSNVVINSLFGLGLYYLYKDYQEDKIATAKARGTVTIVHERADGTQFKGSQSRTSSFLPKMSYRDLSFVTVGFGFLLQLANMAHVSFGKKSPLYRASVLSVALYPPFAYYMYTLRDQKAVK</sequence>
<reference evidence="4" key="1">
    <citation type="submission" date="2015-10" db="EMBL/GenBank/DDBJ databases">
        <authorList>
            <person name="Devillers H."/>
        </authorList>
    </citation>
    <scope>NUCLEOTIDE SEQUENCE [LARGE SCALE GENOMIC DNA]</scope>
</reference>
<accession>A0A0P1KXE8</accession>
<gene>
    <name evidence="3" type="ORF">LAQU0_S18e01838g</name>
</gene>
<dbReference type="OrthoDB" id="4053693at2759"/>
<keyword evidence="2" id="KW-0472">Membrane</keyword>
<evidence type="ECO:0000256" key="1">
    <source>
        <dbReference type="SAM" id="MobiDB-lite"/>
    </source>
</evidence>
<keyword evidence="2" id="KW-1133">Transmembrane helix</keyword>
<dbReference type="Proteomes" id="UP000236544">
    <property type="component" value="Unassembled WGS sequence"/>
</dbReference>
<feature type="transmembrane region" description="Helical" evidence="2">
    <location>
        <begin position="145"/>
        <end position="164"/>
    </location>
</feature>
<feature type="compositionally biased region" description="Polar residues" evidence="1">
    <location>
        <begin position="23"/>
        <end position="35"/>
    </location>
</feature>
<evidence type="ECO:0000313" key="3">
    <source>
        <dbReference type="EMBL" id="CUS24682.1"/>
    </source>
</evidence>
<name>A0A0P1KXE8_9SACH</name>
<feature type="transmembrane region" description="Helical" evidence="2">
    <location>
        <begin position="118"/>
        <end position="139"/>
    </location>
</feature>
<organism evidence="3 4">
    <name type="scientific">Lachancea quebecensis</name>
    <dbReference type="NCBI Taxonomy" id="1654605"/>
    <lineage>
        <taxon>Eukaryota</taxon>
        <taxon>Fungi</taxon>
        <taxon>Dikarya</taxon>
        <taxon>Ascomycota</taxon>
        <taxon>Saccharomycotina</taxon>
        <taxon>Saccharomycetes</taxon>
        <taxon>Saccharomycetales</taxon>
        <taxon>Saccharomycetaceae</taxon>
        <taxon>Lachancea</taxon>
    </lineage>
</organism>
<feature type="transmembrane region" description="Helical" evidence="2">
    <location>
        <begin position="52"/>
        <end position="70"/>
    </location>
</feature>
<evidence type="ECO:0000256" key="2">
    <source>
        <dbReference type="SAM" id="Phobius"/>
    </source>
</evidence>
<keyword evidence="2" id="KW-0812">Transmembrane</keyword>
<evidence type="ECO:0000313" key="4">
    <source>
        <dbReference type="Proteomes" id="UP000236544"/>
    </source>
</evidence>
<protein>
    <submittedName>
        <fullName evidence="3">LAQU0S18e01838g1_1</fullName>
    </submittedName>
</protein>